<dbReference type="GeneID" id="54564209"/>
<name>A0A6A6D739_ZASCE</name>
<evidence type="ECO:0000313" key="2">
    <source>
        <dbReference type="Proteomes" id="UP000799537"/>
    </source>
</evidence>
<accession>A0A6A6D739</accession>
<dbReference type="EMBL" id="ML993579">
    <property type="protein sequence ID" value="KAF2173446.1"/>
    <property type="molecule type" value="Genomic_DNA"/>
</dbReference>
<protein>
    <submittedName>
        <fullName evidence="1">Uncharacterized protein</fullName>
    </submittedName>
</protein>
<dbReference type="RefSeq" id="XP_033674335.1">
    <property type="nucleotide sequence ID" value="XM_033810937.1"/>
</dbReference>
<gene>
    <name evidence="1" type="ORF">M409DRAFT_48424</name>
</gene>
<dbReference type="Proteomes" id="UP000799537">
    <property type="component" value="Unassembled WGS sequence"/>
</dbReference>
<sequence length="155" mass="17143">MVLVEYLRQCTLCSRSQHSSSEACDDYQHRVPCEGTAIKANVEWNQVMLDDEDQGDCIMALHVEEGLLLFVYGCRQVLRDTYRRFGGQAEPVGEAQSSKMPGVLCMSSMLPDLVVARPVRARVAMSHNEALKDVSDSTGHWVDAVLGSSQYGLSC</sequence>
<keyword evidence="2" id="KW-1185">Reference proteome</keyword>
<reference evidence="1" key="1">
    <citation type="journal article" date="2020" name="Stud. Mycol.">
        <title>101 Dothideomycetes genomes: a test case for predicting lifestyles and emergence of pathogens.</title>
        <authorList>
            <person name="Haridas S."/>
            <person name="Albert R."/>
            <person name="Binder M."/>
            <person name="Bloem J."/>
            <person name="Labutti K."/>
            <person name="Salamov A."/>
            <person name="Andreopoulos B."/>
            <person name="Baker S."/>
            <person name="Barry K."/>
            <person name="Bills G."/>
            <person name="Bluhm B."/>
            <person name="Cannon C."/>
            <person name="Castanera R."/>
            <person name="Culley D."/>
            <person name="Daum C."/>
            <person name="Ezra D."/>
            <person name="Gonzalez J."/>
            <person name="Henrissat B."/>
            <person name="Kuo A."/>
            <person name="Liang C."/>
            <person name="Lipzen A."/>
            <person name="Lutzoni F."/>
            <person name="Magnuson J."/>
            <person name="Mondo S."/>
            <person name="Nolan M."/>
            <person name="Ohm R."/>
            <person name="Pangilinan J."/>
            <person name="Park H.-J."/>
            <person name="Ramirez L."/>
            <person name="Alfaro M."/>
            <person name="Sun H."/>
            <person name="Tritt A."/>
            <person name="Yoshinaga Y."/>
            <person name="Zwiers L.-H."/>
            <person name="Turgeon B."/>
            <person name="Goodwin S."/>
            <person name="Spatafora J."/>
            <person name="Crous P."/>
            <person name="Grigoriev I."/>
        </authorList>
    </citation>
    <scope>NUCLEOTIDE SEQUENCE</scope>
    <source>
        <strain evidence="1">ATCC 36951</strain>
    </source>
</reference>
<proteinExistence type="predicted"/>
<evidence type="ECO:0000313" key="1">
    <source>
        <dbReference type="EMBL" id="KAF2173446.1"/>
    </source>
</evidence>
<dbReference type="AlphaFoldDB" id="A0A6A6D739"/>
<organism evidence="1 2">
    <name type="scientific">Zasmidium cellare ATCC 36951</name>
    <dbReference type="NCBI Taxonomy" id="1080233"/>
    <lineage>
        <taxon>Eukaryota</taxon>
        <taxon>Fungi</taxon>
        <taxon>Dikarya</taxon>
        <taxon>Ascomycota</taxon>
        <taxon>Pezizomycotina</taxon>
        <taxon>Dothideomycetes</taxon>
        <taxon>Dothideomycetidae</taxon>
        <taxon>Mycosphaerellales</taxon>
        <taxon>Mycosphaerellaceae</taxon>
        <taxon>Zasmidium</taxon>
    </lineage>
</organism>